<evidence type="ECO:0000313" key="1">
    <source>
        <dbReference type="EMBL" id="KAF9645416.1"/>
    </source>
</evidence>
<reference evidence="1" key="2">
    <citation type="journal article" date="2020" name="Nat. Commun.">
        <title>Large-scale genome sequencing of mycorrhizal fungi provides insights into the early evolution of symbiotic traits.</title>
        <authorList>
            <person name="Miyauchi S."/>
            <person name="Kiss E."/>
            <person name="Kuo A."/>
            <person name="Drula E."/>
            <person name="Kohler A."/>
            <person name="Sanchez-Garcia M."/>
            <person name="Morin E."/>
            <person name="Andreopoulos B."/>
            <person name="Barry K.W."/>
            <person name="Bonito G."/>
            <person name="Buee M."/>
            <person name="Carver A."/>
            <person name="Chen C."/>
            <person name="Cichocki N."/>
            <person name="Clum A."/>
            <person name="Culley D."/>
            <person name="Crous P.W."/>
            <person name="Fauchery L."/>
            <person name="Girlanda M."/>
            <person name="Hayes R.D."/>
            <person name="Keri Z."/>
            <person name="LaButti K."/>
            <person name="Lipzen A."/>
            <person name="Lombard V."/>
            <person name="Magnuson J."/>
            <person name="Maillard F."/>
            <person name="Murat C."/>
            <person name="Nolan M."/>
            <person name="Ohm R.A."/>
            <person name="Pangilinan J."/>
            <person name="Pereira M.F."/>
            <person name="Perotto S."/>
            <person name="Peter M."/>
            <person name="Pfister S."/>
            <person name="Riley R."/>
            <person name="Sitrit Y."/>
            <person name="Stielow J.B."/>
            <person name="Szollosi G."/>
            <person name="Zifcakova L."/>
            <person name="Stursova M."/>
            <person name="Spatafora J.W."/>
            <person name="Tedersoo L."/>
            <person name="Vaario L.M."/>
            <person name="Yamada A."/>
            <person name="Yan M."/>
            <person name="Wang P."/>
            <person name="Xu J."/>
            <person name="Bruns T."/>
            <person name="Baldrian P."/>
            <person name="Vilgalys R."/>
            <person name="Dunand C."/>
            <person name="Henrissat B."/>
            <person name="Grigoriev I.V."/>
            <person name="Hibbett D."/>
            <person name="Nagy L.G."/>
            <person name="Martin F.M."/>
        </authorList>
    </citation>
    <scope>NUCLEOTIDE SEQUENCE</scope>
    <source>
        <strain evidence="1">P2</strain>
    </source>
</reference>
<comment type="caution">
    <text evidence="1">The sequence shown here is derived from an EMBL/GenBank/DDBJ whole genome shotgun (WGS) entry which is preliminary data.</text>
</comment>
<gene>
    <name evidence="1" type="ORF">BDM02DRAFT_578724</name>
</gene>
<reference evidence="1" key="1">
    <citation type="submission" date="2019-10" db="EMBL/GenBank/DDBJ databases">
        <authorList>
            <consortium name="DOE Joint Genome Institute"/>
            <person name="Kuo A."/>
            <person name="Miyauchi S."/>
            <person name="Kiss E."/>
            <person name="Drula E."/>
            <person name="Kohler A."/>
            <person name="Sanchez-Garcia M."/>
            <person name="Andreopoulos B."/>
            <person name="Barry K.W."/>
            <person name="Bonito G."/>
            <person name="Buee M."/>
            <person name="Carver A."/>
            <person name="Chen C."/>
            <person name="Cichocki N."/>
            <person name="Clum A."/>
            <person name="Culley D."/>
            <person name="Crous P.W."/>
            <person name="Fauchery L."/>
            <person name="Girlanda M."/>
            <person name="Hayes R."/>
            <person name="Keri Z."/>
            <person name="Labutti K."/>
            <person name="Lipzen A."/>
            <person name="Lombard V."/>
            <person name="Magnuson J."/>
            <person name="Maillard F."/>
            <person name="Morin E."/>
            <person name="Murat C."/>
            <person name="Nolan M."/>
            <person name="Ohm R."/>
            <person name="Pangilinan J."/>
            <person name="Pereira M."/>
            <person name="Perotto S."/>
            <person name="Peter M."/>
            <person name="Riley R."/>
            <person name="Sitrit Y."/>
            <person name="Stielow B."/>
            <person name="Szollosi G."/>
            <person name="Zifcakova L."/>
            <person name="Stursova M."/>
            <person name="Spatafora J.W."/>
            <person name="Tedersoo L."/>
            <person name="Vaario L.-M."/>
            <person name="Yamada A."/>
            <person name="Yan M."/>
            <person name="Wang P."/>
            <person name="Xu J."/>
            <person name="Bruns T."/>
            <person name="Baldrian P."/>
            <person name="Vilgalys R."/>
            <person name="Henrissat B."/>
            <person name="Grigoriev I.V."/>
            <person name="Hibbett D."/>
            <person name="Nagy L.G."/>
            <person name="Martin F.M."/>
        </authorList>
    </citation>
    <scope>NUCLEOTIDE SEQUENCE</scope>
    <source>
        <strain evidence="1">P2</strain>
    </source>
</reference>
<dbReference type="Proteomes" id="UP000886501">
    <property type="component" value="Unassembled WGS sequence"/>
</dbReference>
<protein>
    <submittedName>
        <fullName evidence="1">Uncharacterized protein</fullName>
    </submittedName>
</protein>
<evidence type="ECO:0000313" key="2">
    <source>
        <dbReference type="Proteomes" id="UP000886501"/>
    </source>
</evidence>
<organism evidence="1 2">
    <name type="scientific">Thelephora ganbajun</name>
    <name type="common">Ganba fungus</name>
    <dbReference type="NCBI Taxonomy" id="370292"/>
    <lineage>
        <taxon>Eukaryota</taxon>
        <taxon>Fungi</taxon>
        <taxon>Dikarya</taxon>
        <taxon>Basidiomycota</taxon>
        <taxon>Agaricomycotina</taxon>
        <taxon>Agaricomycetes</taxon>
        <taxon>Thelephorales</taxon>
        <taxon>Thelephoraceae</taxon>
        <taxon>Thelephora</taxon>
    </lineage>
</organism>
<sequence>MSPELLDPERFGLKKSRPTKESDCYALGMVIYEVLSRQTPFTQHSFLAIVWRVLDGERPGRPQGKEGKLFTDAIWGVLGFCWEPQPSDRANAKAVLLCLEGAPLPPRPSSPNMDEDSETDASYQSDVIASEPVLPFAQSDHGPPVLPRGSPPNVPSPTTPQDGGQLPDPPQTSNPGEERIVDRLTRGVQKLFKLP</sequence>
<dbReference type="EMBL" id="MU118091">
    <property type="protein sequence ID" value="KAF9645416.1"/>
    <property type="molecule type" value="Genomic_DNA"/>
</dbReference>
<proteinExistence type="predicted"/>
<accession>A0ACB6Z728</accession>
<keyword evidence="2" id="KW-1185">Reference proteome</keyword>
<name>A0ACB6Z728_THEGA</name>